<reference evidence="1 2" key="1">
    <citation type="journal article" date="2020" name="BMC Genomics">
        <title>Intraspecific diversification of the crop wild relative Brassica cretica Lam. using demographic model selection.</title>
        <authorList>
            <person name="Kioukis A."/>
            <person name="Michalopoulou V.A."/>
            <person name="Briers L."/>
            <person name="Pirintsos S."/>
            <person name="Studholme D.J."/>
            <person name="Pavlidis P."/>
            <person name="Sarris P.F."/>
        </authorList>
    </citation>
    <scope>NUCLEOTIDE SEQUENCE [LARGE SCALE GENOMIC DNA]</scope>
    <source>
        <strain evidence="2">cv. PFS-1207/04</strain>
    </source>
</reference>
<protein>
    <submittedName>
        <fullName evidence="1">Uncharacterized protein</fullName>
    </submittedName>
</protein>
<accession>A0ABQ7BKP2</accession>
<evidence type="ECO:0000313" key="2">
    <source>
        <dbReference type="Proteomes" id="UP000266723"/>
    </source>
</evidence>
<organism evidence="1 2">
    <name type="scientific">Brassica cretica</name>
    <name type="common">Mustard</name>
    <dbReference type="NCBI Taxonomy" id="69181"/>
    <lineage>
        <taxon>Eukaryota</taxon>
        <taxon>Viridiplantae</taxon>
        <taxon>Streptophyta</taxon>
        <taxon>Embryophyta</taxon>
        <taxon>Tracheophyta</taxon>
        <taxon>Spermatophyta</taxon>
        <taxon>Magnoliopsida</taxon>
        <taxon>eudicotyledons</taxon>
        <taxon>Gunneridae</taxon>
        <taxon>Pentapetalae</taxon>
        <taxon>rosids</taxon>
        <taxon>malvids</taxon>
        <taxon>Brassicales</taxon>
        <taxon>Brassicaceae</taxon>
        <taxon>Brassiceae</taxon>
        <taxon>Brassica</taxon>
    </lineage>
</organism>
<name>A0ABQ7BKP2_BRACR</name>
<dbReference type="EMBL" id="QGKV02001507">
    <property type="protein sequence ID" value="KAF3532907.1"/>
    <property type="molecule type" value="Genomic_DNA"/>
</dbReference>
<sequence>MVNSFGLCSLAGVLPDAEESRRDRLKSSPGSYYLRIAPYKLFAEARERGYGPGGWVDEPLLGRSVQSGAKTFTHCSFAGHFWKCNREQPLLVLSDMIVRVACTVEHLYVGEGKIPRHLDRGDSFHEGSIGIGVRAVMEDSVADIFSGVSLSYSGSESLSYRLWTRGFSAPSRVAPATPDAGGGSVAPSLELGVFRFPIGRTWVLKRRFMLPVMLRALVLIPEDRILRLQLAELFGTLLQLFGLFVKFLLQTLDF</sequence>
<comment type="caution">
    <text evidence="1">The sequence shown here is derived from an EMBL/GenBank/DDBJ whole genome shotgun (WGS) entry which is preliminary data.</text>
</comment>
<dbReference type="Proteomes" id="UP000266723">
    <property type="component" value="Unassembled WGS sequence"/>
</dbReference>
<keyword evidence="2" id="KW-1185">Reference proteome</keyword>
<proteinExistence type="predicted"/>
<evidence type="ECO:0000313" key="1">
    <source>
        <dbReference type="EMBL" id="KAF3532907.1"/>
    </source>
</evidence>
<gene>
    <name evidence="1" type="ORF">DY000_02040720</name>
</gene>